<evidence type="ECO:0000313" key="10">
    <source>
        <dbReference type="Proteomes" id="UP000036503"/>
    </source>
</evidence>
<dbReference type="SUPFAM" id="SSF54862">
    <property type="entry name" value="4Fe-4S ferredoxins"/>
    <property type="match status" value="1"/>
</dbReference>
<dbReference type="Proteomes" id="UP000036503">
    <property type="component" value="Unassembled WGS sequence"/>
</dbReference>
<evidence type="ECO:0000256" key="2">
    <source>
        <dbReference type="ARBA" id="ARBA00022485"/>
    </source>
</evidence>
<evidence type="ECO:0000256" key="4">
    <source>
        <dbReference type="ARBA" id="ARBA00022737"/>
    </source>
</evidence>
<evidence type="ECO:0000256" key="1">
    <source>
        <dbReference type="ARBA" id="ARBA00022448"/>
    </source>
</evidence>
<dbReference type="PROSITE" id="PS51379">
    <property type="entry name" value="4FE4S_FER_2"/>
    <property type="match status" value="2"/>
</dbReference>
<dbReference type="OrthoDB" id="430408at2"/>
<feature type="domain" description="4Fe-4S ferredoxin-type" evidence="8">
    <location>
        <begin position="32"/>
        <end position="61"/>
    </location>
</feature>
<sequence>MSIRIEQEKCVGCGQCTEVCPGSLIELNSTGKAYMRYPRDCWGCVSCVKECSFGAIEFFLGADIGGIGSKMHVEKKKSYMYWRITTPDGEVKTICIDTQKSNAY</sequence>
<evidence type="ECO:0000256" key="7">
    <source>
        <dbReference type="ARBA" id="ARBA00023014"/>
    </source>
</evidence>
<dbReference type="STRING" id="39029.BSR42_09640"/>
<reference evidence="9 10" key="1">
    <citation type="submission" date="2015-06" db="EMBL/GenBank/DDBJ databases">
        <title>Draft genome sequence of beer spoilage bacterium Megasphaera cerevisiae type strain 20462.</title>
        <authorList>
            <person name="Kutumbaka K."/>
            <person name="Pasmowitz J."/>
            <person name="Mategko J."/>
            <person name="Reyes D."/>
            <person name="Friedrich A."/>
            <person name="Han S."/>
            <person name="Martens-Habbena W."/>
            <person name="Neal-McKinney J."/>
            <person name="Janagama H.K."/>
            <person name="Nadala C."/>
            <person name="Samadpour M."/>
        </authorList>
    </citation>
    <scope>NUCLEOTIDE SEQUENCE [LARGE SCALE GENOMIC DNA]</scope>
    <source>
        <strain evidence="9 10">DSM 20462</strain>
    </source>
</reference>
<keyword evidence="3" id="KW-0479">Metal-binding</keyword>
<dbReference type="AlphaFoldDB" id="A0A0J6WUN6"/>
<dbReference type="GO" id="GO:0051539">
    <property type="term" value="F:4 iron, 4 sulfur cluster binding"/>
    <property type="evidence" value="ECO:0007669"/>
    <property type="project" value="UniProtKB-KW"/>
</dbReference>
<keyword evidence="6" id="KW-0408">Iron</keyword>
<dbReference type="InParanoid" id="A0A0J6WUN6"/>
<evidence type="ECO:0000259" key="8">
    <source>
        <dbReference type="PROSITE" id="PS51379"/>
    </source>
</evidence>
<comment type="caution">
    <text evidence="9">The sequence shown here is derived from an EMBL/GenBank/DDBJ whole genome shotgun (WGS) entry which is preliminary data.</text>
</comment>
<dbReference type="GO" id="GO:0046872">
    <property type="term" value="F:metal ion binding"/>
    <property type="evidence" value="ECO:0007669"/>
    <property type="project" value="UniProtKB-KW"/>
</dbReference>
<keyword evidence="2" id="KW-0004">4Fe-4S</keyword>
<keyword evidence="4" id="KW-0677">Repeat</keyword>
<dbReference type="PANTHER" id="PTHR43687">
    <property type="entry name" value="ADENYLYLSULFATE REDUCTASE, BETA SUBUNIT"/>
    <property type="match status" value="1"/>
</dbReference>
<organism evidence="9 10">
    <name type="scientific">Megasphaera cerevisiae DSM 20462</name>
    <dbReference type="NCBI Taxonomy" id="1122219"/>
    <lineage>
        <taxon>Bacteria</taxon>
        <taxon>Bacillati</taxon>
        <taxon>Bacillota</taxon>
        <taxon>Negativicutes</taxon>
        <taxon>Veillonellales</taxon>
        <taxon>Veillonellaceae</taxon>
        <taxon>Megasphaera</taxon>
    </lineage>
</organism>
<evidence type="ECO:0000256" key="3">
    <source>
        <dbReference type="ARBA" id="ARBA00022723"/>
    </source>
</evidence>
<protein>
    <submittedName>
        <fullName evidence="9">Adenylylsulfate reductase</fullName>
    </submittedName>
</protein>
<name>A0A0J6WUN6_9FIRM</name>
<dbReference type="InterPro" id="IPR050572">
    <property type="entry name" value="Fe-S_Ferredoxin"/>
</dbReference>
<keyword evidence="10" id="KW-1185">Reference proteome</keyword>
<proteinExistence type="predicted"/>
<dbReference type="EMBL" id="LEKT01000028">
    <property type="protein sequence ID" value="KMO86249.1"/>
    <property type="molecule type" value="Genomic_DNA"/>
</dbReference>
<dbReference type="RefSeq" id="WP_048514519.1">
    <property type="nucleotide sequence ID" value="NZ_FUXD01000058.1"/>
</dbReference>
<dbReference type="Gene3D" id="3.30.70.20">
    <property type="match status" value="1"/>
</dbReference>
<dbReference type="PATRIC" id="fig|1122219.3.peg.1519"/>
<evidence type="ECO:0000313" key="9">
    <source>
        <dbReference type="EMBL" id="KMO86249.1"/>
    </source>
</evidence>
<dbReference type="PROSITE" id="PS00198">
    <property type="entry name" value="4FE4S_FER_1"/>
    <property type="match status" value="1"/>
</dbReference>
<keyword evidence="1" id="KW-0813">Transport</keyword>
<dbReference type="PANTHER" id="PTHR43687:SF6">
    <property type="entry name" value="L-ASPARTATE SEMIALDEHYDE SULFURTRANSFERASE IRON-SULFUR SUBUNIT"/>
    <property type="match status" value="1"/>
</dbReference>
<keyword evidence="7" id="KW-0411">Iron-sulfur</keyword>
<evidence type="ECO:0000256" key="6">
    <source>
        <dbReference type="ARBA" id="ARBA00023004"/>
    </source>
</evidence>
<gene>
    <name evidence="9" type="ORF">AB840_09065</name>
</gene>
<dbReference type="InterPro" id="IPR017896">
    <property type="entry name" value="4Fe4S_Fe-S-bd"/>
</dbReference>
<dbReference type="Pfam" id="PF12838">
    <property type="entry name" value="Fer4_7"/>
    <property type="match status" value="1"/>
</dbReference>
<accession>A0A0J6WUN6</accession>
<keyword evidence="5" id="KW-0249">Electron transport</keyword>
<dbReference type="InterPro" id="IPR017900">
    <property type="entry name" value="4Fe4S_Fe_S_CS"/>
</dbReference>
<evidence type="ECO:0000256" key="5">
    <source>
        <dbReference type="ARBA" id="ARBA00022982"/>
    </source>
</evidence>
<feature type="domain" description="4Fe-4S ferredoxin-type" evidence="8">
    <location>
        <begin position="1"/>
        <end position="30"/>
    </location>
</feature>